<dbReference type="OrthoDB" id="9772575at2"/>
<dbReference type="AlphaFoldDB" id="A0A2P4EZ94"/>
<dbReference type="EMBL" id="PPSK01000002">
    <property type="protein sequence ID" value="POB05776.1"/>
    <property type="molecule type" value="Genomic_DNA"/>
</dbReference>
<dbReference type="Gene3D" id="3.30.310.170">
    <property type="entry name" value="Outer membrane protein assembly factor BamC"/>
    <property type="match status" value="1"/>
</dbReference>
<dbReference type="InterPro" id="IPR042268">
    <property type="entry name" value="BamC_C"/>
</dbReference>
<evidence type="ECO:0000313" key="1">
    <source>
        <dbReference type="EMBL" id="POB05776.1"/>
    </source>
</evidence>
<protein>
    <recommendedName>
        <fullName evidence="3">Outer membrane protein assembly factor BamC</fullName>
    </recommendedName>
</protein>
<comment type="caution">
    <text evidence="1">The sequence shown here is derived from an EMBL/GenBank/DDBJ whole genome shotgun (WGS) entry which is preliminary data.</text>
</comment>
<dbReference type="RefSeq" id="WP_104737100.1">
    <property type="nucleotide sequence ID" value="NZ_BMHR01000004.1"/>
</dbReference>
<proteinExistence type="predicted"/>
<sequence length="384" mass="42108">MKPVLSALTLGVLASLSGCGYLMGDNGYFRDRGSDYQQAQVEPRMTVPADLQTRSIGDLLPVPGQAVAAATGEDGFETPRPRPMLASADSSVFSLQQQGSQRWLLAQLPANEVWPLLSRFWSDYRVPMAEQDQALSEFATDWVDFSKAAGNPLVRRMMPLLEQGRRIDDEEQRFRVRLEPGVNAGTSEIKVVHQNRDIGDDDSQWPSRSDSANFERGLLAELETYLNQSVSAGGSALVSSIINSGPVETSLELDGAGNSVLFMNADFNRAWSDVGDALARADVLVTDYNRSSGVYYVDLDQTRSEKKEPGFFARWFGGDDDDKTQTPDENQLQVRLTSGANRVEVSVDAGFEKAADPARARELLERIQRGLNEGPNGGAVLLPR</sequence>
<dbReference type="InterPro" id="IPR010653">
    <property type="entry name" value="NlpB/DapX"/>
</dbReference>
<dbReference type="PROSITE" id="PS51257">
    <property type="entry name" value="PROKAR_LIPOPROTEIN"/>
    <property type="match status" value="1"/>
</dbReference>
<dbReference type="Proteomes" id="UP000243451">
    <property type="component" value="Unassembled WGS sequence"/>
</dbReference>
<keyword evidence="2" id="KW-1185">Reference proteome</keyword>
<name>A0A2P4EZ94_9GAMM</name>
<organism evidence="1 2">
    <name type="scientific">Halopseudomonas oceani</name>
    <dbReference type="NCBI Taxonomy" id="1708783"/>
    <lineage>
        <taxon>Bacteria</taxon>
        <taxon>Pseudomonadati</taxon>
        <taxon>Pseudomonadota</taxon>
        <taxon>Gammaproteobacteria</taxon>
        <taxon>Pseudomonadales</taxon>
        <taxon>Pseudomonadaceae</taxon>
        <taxon>Halopseudomonas</taxon>
    </lineage>
</organism>
<gene>
    <name evidence="1" type="ORF">C1949_03560</name>
</gene>
<reference evidence="1 2" key="1">
    <citation type="submission" date="2018-01" db="EMBL/GenBank/DDBJ databases">
        <title>Draft genome of the type strain Pseudomonas oceani DSM 100277 isolated from the deep water in Okinawa trough, northwestern Pacific Ocean.</title>
        <authorList>
            <person name="Gomila M."/>
            <person name="Mulet M."/>
            <person name="Garcia-Valdes E."/>
            <person name="Lalucat J."/>
        </authorList>
    </citation>
    <scope>NUCLEOTIDE SEQUENCE [LARGE SCALE GENOMIC DNA]</scope>
    <source>
        <strain evidence="1 2">DSM 100277</strain>
    </source>
</reference>
<evidence type="ECO:0008006" key="3">
    <source>
        <dbReference type="Google" id="ProtNLM"/>
    </source>
</evidence>
<dbReference type="Pfam" id="PF06804">
    <property type="entry name" value="Lipoprotein_18"/>
    <property type="match status" value="1"/>
</dbReference>
<evidence type="ECO:0000313" key="2">
    <source>
        <dbReference type="Proteomes" id="UP000243451"/>
    </source>
</evidence>
<accession>A0A2P4EZ94</accession>